<evidence type="ECO:0000313" key="2">
    <source>
        <dbReference type="EMBL" id="CAH3134485.1"/>
    </source>
</evidence>
<organism evidence="2 3">
    <name type="scientific">Porites lobata</name>
    <dbReference type="NCBI Taxonomy" id="104759"/>
    <lineage>
        <taxon>Eukaryota</taxon>
        <taxon>Metazoa</taxon>
        <taxon>Cnidaria</taxon>
        <taxon>Anthozoa</taxon>
        <taxon>Hexacorallia</taxon>
        <taxon>Scleractinia</taxon>
        <taxon>Fungiina</taxon>
        <taxon>Poritidae</taxon>
        <taxon>Porites</taxon>
    </lineage>
</organism>
<dbReference type="InterPro" id="IPR051135">
    <property type="entry name" value="Gal/GlcNAc/GalNAc_ST"/>
</dbReference>
<protein>
    <recommendedName>
        <fullName evidence="1">Sulfotransferase domain-containing protein</fullName>
    </recommendedName>
</protein>
<feature type="domain" description="Sulfotransferase" evidence="1">
    <location>
        <begin position="54"/>
        <end position="359"/>
    </location>
</feature>
<name>A0ABN8P8J3_9CNID</name>
<proteinExistence type="predicted"/>
<comment type="caution">
    <text evidence="2">The sequence shown here is derived from an EMBL/GenBank/DDBJ whole genome shotgun (WGS) entry which is preliminary data.</text>
</comment>
<dbReference type="SUPFAM" id="SSF52540">
    <property type="entry name" value="P-loop containing nucleoside triphosphate hydrolases"/>
    <property type="match status" value="1"/>
</dbReference>
<gene>
    <name evidence="2" type="ORF">PLOB_00037386</name>
</gene>
<accession>A0ABN8P8J3</accession>
<dbReference type="PANTHER" id="PTHR10704">
    <property type="entry name" value="CARBOHYDRATE SULFOTRANSFERASE"/>
    <property type="match status" value="1"/>
</dbReference>
<evidence type="ECO:0000313" key="3">
    <source>
        <dbReference type="Proteomes" id="UP001159405"/>
    </source>
</evidence>
<evidence type="ECO:0000259" key="1">
    <source>
        <dbReference type="Pfam" id="PF00685"/>
    </source>
</evidence>
<dbReference type="Proteomes" id="UP001159405">
    <property type="component" value="Unassembled WGS sequence"/>
</dbReference>
<sequence>MVCLSLAFMYTIRDTRLESMYFARDSNETIQLQKYGYERAERRAFVESNPSRRTNIVILSLPRSGSSFLGDVFNHHPQVLYLFEPLHSLQLNIQKSSLFHFNFTRESYKRSAFKFLDDAMSCKFVHGEFASNIYVNDRYRSFALTSTEFCSGNATSRVCEDVDPVRLEALCKNNYSVLSLKILTPRLPDVQAKGQLLPGCSNPNSECKIIHIVRDPRAVIASLMFSVHFFARPWETRHQLSWYAQKICHQLESDVTLGKLMVNSQDSRYRLIRFEDLAKNPLSQVNELLKFAGIEMTDGVRKWLNEATHSTDISQKNVQQAYLTSRDSKKVISGWRSRMESATVQIIERYCGRVMRQFGYKLIGLSSEKQRNFDISLIDPKSRYLIL</sequence>
<dbReference type="InterPro" id="IPR027417">
    <property type="entry name" value="P-loop_NTPase"/>
</dbReference>
<dbReference type="Gene3D" id="3.40.50.300">
    <property type="entry name" value="P-loop containing nucleotide triphosphate hydrolases"/>
    <property type="match status" value="1"/>
</dbReference>
<dbReference type="EMBL" id="CALNXK010000054">
    <property type="protein sequence ID" value="CAH3134485.1"/>
    <property type="molecule type" value="Genomic_DNA"/>
</dbReference>
<keyword evidence="3" id="KW-1185">Reference proteome</keyword>
<dbReference type="InterPro" id="IPR000863">
    <property type="entry name" value="Sulfotransferase_dom"/>
</dbReference>
<dbReference type="PANTHER" id="PTHR10704:SF44">
    <property type="entry name" value="LD35051P-RELATED"/>
    <property type="match status" value="1"/>
</dbReference>
<dbReference type="Pfam" id="PF00685">
    <property type="entry name" value="Sulfotransfer_1"/>
    <property type="match status" value="1"/>
</dbReference>
<reference evidence="2 3" key="1">
    <citation type="submission" date="2022-05" db="EMBL/GenBank/DDBJ databases">
        <authorList>
            <consortium name="Genoscope - CEA"/>
            <person name="William W."/>
        </authorList>
    </citation>
    <scope>NUCLEOTIDE SEQUENCE [LARGE SCALE GENOMIC DNA]</scope>
</reference>